<dbReference type="EMBL" id="CP117167">
    <property type="protein sequence ID" value="WCT13112.1"/>
    <property type="molecule type" value="Genomic_DNA"/>
</dbReference>
<gene>
    <name evidence="2" type="ORF">PQO05_04085</name>
</gene>
<dbReference type="RefSeq" id="WP_273631381.1">
    <property type="nucleotide sequence ID" value="NZ_CP117167.1"/>
</dbReference>
<dbReference type="InterPro" id="IPR024775">
    <property type="entry name" value="DinB-like"/>
</dbReference>
<reference evidence="2 3" key="1">
    <citation type="submission" date="2023-02" db="EMBL/GenBank/DDBJ databases">
        <title>Genome sequence of Mucilaginibacter jinjuensis strain KACC 16571.</title>
        <authorList>
            <person name="Kim S."/>
            <person name="Heo J."/>
            <person name="Kwon S.-W."/>
        </authorList>
    </citation>
    <scope>NUCLEOTIDE SEQUENCE [LARGE SCALE GENOMIC DNA]</scope>
    <source>
        <strain evidence="2 3">KACC 16571</strain>
    </source>
</reference>
<accession>A0ABY7T9U0</accession>
<name>A0ABY7T9U0_9SPHI</name>
<dbReference type="Proteomes" id="UP001216139">
    <property type="component" value="Chromosome"/>
</dbReference>
<protein>
    <submittedName>
        <fullName evidence="2">DinB family protein</fullName>
    </submittedName>
</protein>
<proteinExistence type="predicted"/>
<dbReference type="Pfam" id="PF12867">
    <property type="entry name" value="DinB_2"/>
    <property type="match status" value="1"/>
</dbReference>
<organism evidence="2 3">
    <name type="scientific">Mucilaginibacter jinjuensis</name>
    <dbReference type="NCBI Taxonomy" id="1176721"/>
    <lineage>
        <taxon>Bacteria</taxon>
        <taxon>Pseudomonadati</taxon>
        <taxon>Bacteroidota</taxon>
        <taxon>Sphingobacteriia</taxon>
        <taxon>Sphingobacteriales</taxon>
        <taxon>Sphingobacteriaceae</taxon>
        <taxon>Mucilaginibacter</taxon>
    </lineage>
</organism>
<feature type="domain" description="DinB-like" evidence="1">
    <location>
        <begin position="28"/>
        <end position="157"/>
    </location>
</feature>
<dbReference type="SUPFAM" id="SSF109854">
    <property type="entry name" value="DinB/YfiT-like putative metalloenzymes"/>
    <property type="match status" value="1"/>
</dbReference>
<dbReference type="InterPro" id="IPR034660">
    <property type="entry name" value="DinB/YfiT-like"/>
</dbReference>
<sequence>METDFTAQIIKQVITAWAANSKVISNFFSKYEDAYYLNEVAPGRNRAIYLLGHLIASNDSMLPMFDLGEPLYPELVTTFLRTPDKTEPDTLTIAELKQRWETLNTTLAAHFDKMQTQDWMSRHTRVSEEDFALEPTRNKLNVLIGRTNHQQYHYGQLTLLTQKVAVA</sequence>
<evidence type="ECO:0000259" key="1">
    <source>
        <dbReference type="Pfam" id="PF12867"/>
    </source>
</evidence>
<evidence type="ECO:0000313" key="2">
    <source>
        <dbReference type="EMBL" id="WCT13112.1"/>
    </source>
</evidence>
<dbReference type="Gene3D" id="1.20.120.450">
    <property type="entry name" value="dinb family like domain"/>
    <property type="match status" value="1"/>
</dbReference>
<keyword evidence="3" id="KW-1185">Reference proteome</keyword>
<evidence type="ECO:0000313" key="3">
    <source>
        <dbReference type="Proteomes" id="UP001216139"/>
    </source>
</evidence>